<evidence type="ECO:0000313" key="4">
    <source>
        <dbReference type="EMBL" id="RAM36899.1"/>
    </source>
</evidence>
<dbReference type="InterPro" id="IPR000757">
    <property type="entry name" value="Beta-glucanase-like"/>
</dbReference>
<dbReference type="InterPro" id="IPR013320">
    <property type="entry name" value="ConA-like_dom_sf"/>
</dbReference>
<dbReference type="CDD" id="cd00413">
    <property type="entry name" value="Glyco_hydrolase_16"/>
    <property type="match status" value="1"/>
</dbReference>
<feature type="domain" description="GH16" evidence="3">
    <location>
        <begin position="68"/>
        <end position="328"/>
    </location>
</feature>
<keyword evidence="4" id="KW-0378">Hydrolase</keyword>
<feature type="region of interest" description="Disordered" evidence="2">
    <location>
        <begin position="1"/>
        <end position="80"/>
    </location>
</feature>
<name>A0A328HE92_ARTGO</name>
<dbReference type="SUPFAM" id="SSF49899">
    <property type="entry name" value="Concanavalin A-like lectins/glucanases"/>
    <property type="match status" value="1"/>
</dbReference>
<comment type="similarity">
    <text evidence="1">Belongs to the glycosyl hydrolase 16 family.</text>
</comment>
<dbReference type="Proteomes" id="UP000249166">
    <property type="component" value="Unassembled WGS sequence"/>
</dbReference>
<dbReference type="GO" id="GO:0004553">
    <property type="term" value="F:hydrolase activity, hydrolyzing O-glycosyl compounds"/>
    <property type="evidence" value="ECO:0007669"/>
    <property type="project" value="InterPro"/>
</dbReference>
<proteinExistence type="inferred from homology"/>
<dbReference type="PANTHER" id="PTHR10963:SF55">
    <property type="entry name" value="GLYCOSIDE HYDROLASE FAMILY 16 PROTEIN"/>
    <property type="match status" value="1"/>
</dbReference>
<sequence length="328" mass="35326">MDRLPETQPSAVRPSTRALSPATPPPVKPSAAAPTAAAPTAAAPPAVPRAAAEPTAPAPSATATAGRRPTPGTPVPAVDPAVHKLPVGDLPGWKQVFVEDFNRGDVPIGAFPGPAYIDKWSAGYKDGWPDSAGQTGQPSRYYPSKVLSVKNGMLDWYLHSENGISMGAAPTPKIPNATTNPPRANSLLYGRYSVRFKADPLKGFKTAWLLWPDSKMWPRDGEIDFPESDLATSSFYGAVHKMGTDPRDTDVFYANASFTSWHVATMEWSPGKVEFFLDGHSLGAGTSRVPNTPMHYILQTESCMFNVCPKPETAGHLHLDWIAIWKRA</sequence>
<evidence type="ECO:0000259" key="3">
    <source>
        <dbReference type="PROSITE" id="PS51762"/>
    </source>
</evidence>
<protein>
    <submittedName>
        <fullName evidence="4">Glycosidase</fullName>
    </submittedName>
</protein>
<dbReference type="OrthoDB" id="9809583at2"/>
<dbReference type="Pfam" id="PF00722">
    <property type="entry name" value="Glyco_hydro_16"/>
    <property type="match status" value="1"/>
</dbReference>
<dbReference type="Gene3D" id="2.60.120.200">
    <property type="match status" value="1"/>
</dbReference>
<dbReference type="EMBL" id="QLNP01000082">
    <property type="protein sequence ID" value="RAM36899.1"/>
    <property type="molecule type" value="Genomic_DNA"/>
</dbReference>
<reference evidence="4 5" key="1">
    <citation type="submission" date="2018-04" db="EMBL/GenBank/DDBJ databases">
        <title>Bacteria isolated from cave deposits of Manipur.</title>
        <authorList>
            <person name="Sahoo D."/>
            <person name="Sarangthem I."/>
            <person name="Nandeibam J."/>
        </authorList>
    </citation>
    <scope>NUCLEOTIDE SEQUENCE [LARGE SCALE GENOMIC DNA]</scope>
    <source>
        <strain evidence="5">mrc11</strain>
    </source>
</reference>
<dbReference type="GO" id="GO:0005975">
    <property type="term" value="P:carbohydrate metabolic process"/>
    <property type="evidence" value="ECO:0007669"/>
    <property type="project" value="InterPro"/>
</dbReference>
<dbReference type="AlphaFoldDB" id="A0A328HE92"/>
<organism evidence="4 5">
    <name type="scientific">Arthrobacter globiformis</name>
    <dbReference type="NCBI Taxonomy" id="1665"/>
    <lineage>
        <taxon>Bacteria</taxon>
        <taxon>Bacillati</taxon>
        <taxon>Actinomycetota</taxon>
        <taxon>Actinomycetes</taxon>
        <taxon>Micrococcales</taxon>
        <taxon>Micrococcaceae</taxon>
        <taxon>Arthrobacter</taxon>
    </lineage>
</organism>
<evidence type="ECO:0000256" key="2">
    <source>
        <dbReference type="SAM" id="MobiDB-lite"/>
    </source>
</evidence>
<comment type="caution">
    <text evidence="4">The sequence shown here is derived from an EMBL/GenBank/DDBJ whole genome shotgun (WGS) entry which is preliminary data.</text>
</comment>
<keyword evidence="4" id="KW-0326">Glycosidase</keyword>
<evidence type="ECO:0000313" key="5">
    <source>
        <dbReference type="Proteomes" id="UP000249166"/>
    </source>
</evidence>
<dbReference type="PROSITE" id="PS51762">
    <property type="entry name" value="GH16_2"/>
    <property type="match status" value="1"/>
</dbReference>
<gene>
    <name evidence="4" type="ORF">DBZ45_12830</name>
</gene>
<accession>A0A328HE92</accession>
<dbReference type="InterPro" id="IPR050546">
    <property type="entry name" value="Glycosyl_Hydrlase_16"/>
</dbReference>
<evidence type="ECO:0000256" key="1">
    <source>
        <dbReference type="ARBA" id="ARBA00006865"/>
    </source>
</evidence>
<dbReference type="PANTHER" id="PTHR10963">
    <property type="entry name" value="GLYCOSYL HYDROLASE-RELATED"/>
    <property type="match status" value="1"/>
</dbReference>
<feature type="compositionally biased region" description="Low complexity" evidence="2">
    <location>
        <begin position="29"/>
        <end position="70"/>
    </location>
</feature>